<feature type="signal peptide" evidence="2">
    <location>
        <begin position="1"/>
        <end position="16"/>
    </location>
</feature>
<protein>
    <submittedName>
        <fullName evidence="3">Putative secreted peptide</fullName>
    </submittedName>
</protein>
<feature type="transmembrane region" description="Helical" evidence="1">
    <location>
        <begin position="44"/>
        <end position="70"/>
    </location>
</feature>
<feature type="chain" id="PRO_5014831036" evidence="2">
    <location>
        <begin position="17"/>
        <end position="105"/>
    </location>
</feature>
<dbReference type="EMBL" id="GGFM01009926">
    <property type="protein sequence ID" value="MBW30677.1"/>
    <property type="molecule type" value="Transcribed_RNA"/>
</dbReference>
<proteinExistence type="predicted"/>
<reference evidence="3" key="1">
    <citation type="submission" date="2018-01" db="EMBL/GenBank/DDBJ databases">
        <title>An insight into the sialome of Amazonian anophelines.</title>
        <authorList>
            <person name="Ribeiro J.M."/>
            <person name="Scarpassa V."/>
            <person name="Calvo E."/>
        </authorList>
    </citation>
    <scope>NUCLEOTIDE SEQUENCE</scope>
    <source>
        <tissue evidence="3">Salivary glands</tissue>
    </source>
</reference>
<keyword evidence="2" id="KW-0732">Signal</keyword>
<evidence type="ECO:0000313" key="3">
    <source>
        <dbReference type="EMBL" id="MBW30677.1"/>
    </source>
</evidence>
<keyword evidence="1" id="KW-0472">Membrane</keyword>
<evidence type="ECO:0000256" key="2">
    <source>
        <dbReference type="SAM" id="SignalP"/>
    </source>
</evidence>
<evidence type="ECO:0000256" key="1">
    <source>
        <dbReference type="SAM" id="Phobius"/>
    </source>
</evidence>
<sequence length="105" mass="11689">MMSITFLLSLAAAAPAAPLLLLFTALLKATLETIMPYTCQSSFHLHYCFIAIELGKPAMQCLVFILSIFLTKLQQEYKEHNFAETHGPRGLLVARVLLRLHNNGS</sequence>
<dbReference type="AlphaFoldDB" id="A0A2M3ZQ31"/>
<keyword evidence="1" id="KW-1133">Transmembrane helix</keyword>
<organism evidence="3">
    <name type="scientific">Anopheles braziliensis</name>
    <dbReference type="NCBI Taxonomy" id="58242"/>
    <lineage>
        <taxon>Eukaryota</taxon>
        <taxon>Metazoa</taxon>
        <taxon>Ecdysozoa</taxon>
        <taxon>Arthropoda</taxon>
        <taxon>Hexapoda</taxon>
        <taxon>Insecta</taxon>
        <taxon>Pterygota</taxon>
        <taxon>Neoptera</taxon>
        <taxon>Endopterygota</taxon>
        <taxon>Diptera</taxon>
        <taxon>Nematocera</taxon>
        <taxon>Culicoidea</taxon>
        <taxon>Culicidae</taxon>
        <taxon>Anophelinae</taxon>
        <taxon>Anopheles</taxon>
    </lineage>
</organism>
<accession>A0A2M3ZQ31</accession>
<name>A0A2M3ZQ31_9DIPT</name>
<keyword evidence="1" id="KW-0812">Transmembrane</keyword>